<reference evidence="1" key="1">
    <citation type="submission" date="2021-03" db="EMBL/GenBank/DDBJ databases">
        <title>Chromosome level genome of the anhydrobiotic midge Polypedilum vanderplanki.</title>
        <authorList>
            <person name="Yoshida Y."/>
            <person name="Kikawada T."/>
            <person name="Gusev O."/>
        </authorList>
    </citation>
    <scope>NUCLEOTIDE SEQUENCE</scope>
    <source>
        <strain evidence="1">NIAS01</strain>
        <tissue evidence="1">Whole body or cell culture</tissue>
    </source>
</reference>
<dbReference type="Gene3D" id="3.40.50.300">
    <property type="entry name" value="P-loop containing nucleotide triphosphate hydrolases"/>
    <property type="match status" value="1"/>
</dbReference>
<evidence type="ECO:0000313" key="2">
    <source>
        <dbReference type="Proteomes" id="UP001107558"/>
    </source>
</evidence>
<name>A0A9J6BDZ7_POLVA</name>
<dbReference type="OrthoDB" id="7739966at2759"/>
<proteinExistence type="predicted"/>
<dbReference type="InterPro" id="IPR036770">
    <property type="entry name" value="Ankyrin_rpt-contain_sf"/>
</dbReference>
<gene>
    <name evidence="1" type="ORF">PVAND_015924</name>
</gene>
<dbReference type="InterPro" id="IPR027417">
    <property type="entry name" value="P-loop_NTPase"/>
</dbReference>
<evidence type="ECO:0008006" key="3">
    <source>
        <dbReference type="Google" id="ProtNLM"/>
    </source>
</evidence>
<dbReference type="SUPFAM" id="SSF52540">
    <property type="entry name" value="P-loop containing nucleoside triphosphate hydrolases"/>
    <property type="match status" value="1"/>
</dbReference>
<accession>A0A9J6BDZ7</accession>
<dbReference type="EMBL" id="JADBJN010000004">
    <property type="protein sequence ID" value="KAG5667965.1"/>
    <property type="molecule type" value="Genomic_DNA"/>
</dbReference>
<keyword evidence="2" id="KW-1185">Reference proteome</keyword>
<evidence type="ECO:0000313" key="1">
    <source>
        <dbReference type="EMBL" id="KAG5667965.1"/>
    </source>
</evidence>
<sequence length="1479" mass="174738">MMDMKSFSFEYPLDNLKINFDTVEIPDDTNVIRVNNCPSTNDASKLISEPWFKKKVENLKLFKALIIKIACKFEIKAIETPKISDYDKNYFLVSLEPQDITNNYESIVYWKIKERKNILQLKNNKEYSADIFELARNFLIKTIIAENAALDKSSSPNDINIELTSLRDKNNQNILMFSIQNDTNPTIIHKLLKYPFDINQSLKDNNFTAADIAWEKKKFDILLLLLNANSMFPRFYDEDFASVEIKRFASICREMHDAARETDLIKAQVIIEDIIEKNPNLRYFYNSKNNSAAAVALKVQNFEVYKVLIDKSVHVGPFEDTEGIRSEFSEAIQKNLRAVHLQYSLDLPGRHIMIFMSNSYLGHDDAFSSTRYKSVKDAYKILDSIDICSVLLKLVAAKKNFKIIFDFNRDSVEFMDPTHDKNNKGVFYFSGKIYIGAKELLTSKFVTIGTIIHEVCHFTLVLVFQNDAKPYAVNDRAAKKEFQKIVKECKAHKDEDDIINWVFGYDEDQIEAELIVRVVHLTVHYHKDQERLKSLKQTFASLFRFYEQKVKPHVERAVPIIAKLTDSNDKLELTFGDLTEPMKQKIFSTEVCFQGHYIKLNKIINCDSNSSINSEKIFDLFNPDEVSDIFDDPDIEIGKIQEITENFYMNRKFLKPKLENKNEWEVKECNEIAKEVRDDKIFLLSDHAGAGKTTTFKHLALELKTYFPDFWISFVDLKVHLKIYENFEHLDENEWTREKILNFIKEILNLNDEKEKEEQKNLNLFVFHELFEKNKIILLFDGVDEISPHFKEFIKILIKSIHNLTKIQLWIATRPQYTEELEDFFAINARKLKPSDDAENFDFMKRILESLNVIDEEKQKLAIIKIQEFIIKLKNGNEDHAVNNPLMLEIITTICADTETAEANFYSIYRDMLRKKFENVHNRGDIVKKDALNSQWMDKTKFSIWQVFQVYSLQLIFGESFKDVMSDFLEPVKLHQLSIFKKWTIEKKNWKPEQISRYGVLIVDNFNQSDERVNFIHRTFAEFFVAQYLIDNIYEEMDESVNENERKLRLKLLITIGATKNTATSRFDVIRRFLTCYPTSKRQEGDTTGTKFDNKIKEFLIKNYRASFLFFNKENDNYDVVTATFFLSNFFEKDKHVIEALWLGNDNRSLFGKIFTNPQNSLYDIMEYIEKVEKIFGFKWPELTKFIPKKDNKYFFEGRDVKLKGDPVLERFFGLLDLVENRLTGSQCKEFYTRYFYDMTESFYMNNEAITEIFKRTKEIFRDKKSLANLVRDFIKNSKPKSCIFDENFVECFWNNFLKDFVNSDEKIIKSVLRFEYVPTNHLLVNAFASNNQKVIDFYEKVFKKYLKNEEILKTFIVPKDFYVNNLFWRILEMKNESCTKFLIFLLSLKSENDENFKKFFIQRDDKKFNLLSCLKNKFENVSTDGEKRIFEEKFQIFKIYAQVAFTDAEVDDLCDGPKDVGNYIDYIWTRYINHRNIS</sequence>
<dbReference type="SUPFAM" id="SSF48403">
    <property type="entry name" value="Ankyrin repeat"/>
    <property type="match status" value="1"/>
</dbReference>
<comment type="caution">
    <text evidence="1">The sequence shown here is derived from an EMBL/GenBank/DDBJ whole genome shotgun (WGS) entry which is preliminary data.</text>
</comment>
<dbReference type="Proteomes" id="UP001107558">
    <property type="component" value="Chromosome 4"/>
</dbReference>
<organism evidence="1 2">
    <name type="scientific">Polypedilum vanderplanki</name>
    <name type="common">Sleeping chironomid midge</name>
    <dbReference type="NCBI Taxonomy" id="319348"/>
    <lineage>
        <taxon>Eukaryota</taxon>
        <taxon>Metazoa</taxon>
        <taxon>Ecdysozoa</taxon>
        <taxon>Arthropoda</taxon>
        <taxon>Hexapoda</taxon>
        <taxon>Insecta</taxon>
        <taxon>Pterygota</taxon>
        <taxon>Neoptera</taxon>
        <taxon>Endopterygota</taxon>
        <taxon>Diptera</taxon>
        <taxon>Nematocera</taxon>
        <taxon>Chironomoidea</taxon>
        <taxon>Chironomidae</taxon>
        <taxon>Chironominae</taxon>
        <taxon>Polypedilum</taxon>
        <taxon>Polypedilum</taxon>
    </lineage>
</organism>
<protein>
    <recommendedName>
        <fullName evidence="3">NACHT domain-containing protein</fullName>
    </recommendedName>
</protein>
<dbReference type="Gene3D" id="1.25.40.20">
    <property type="entry name" value="Ankyrin repeat-containing domain"/>
    <property type="match status" value="1"/>
</dbReference>